<evidence type="ECO:0000313" key="1">
    <source>
        <dbReference type="EMBL" id="KAJ7424918.1"/>
    </source>
</evidence>
<dbReference type="PANTHER" id="PTHR33332">
    <property type="entry name" value="REVERSE TRANSCRIPTASE DOMAIN-CONTAINING PROTEIN"/>
    <property type="match status" value="1"/>
</dbReference>
<organism evidence="1 2">
    <name type="scientific">Willisornis vidua</name>
    <name type="common">Xingu scale-backed antbird</name>
    <dbReference type="NCBI Taxonomy" id="1566151"/>
    <lineage>
        <taxon>Eukaryota</taxon>
        <taxon>Metazoa</taxon>
        <taxon>Chordata</taxon>
        <taxon>Craniata</taxon>
        <taxon>Vertebrata</taxon>
        <taxon>Euteleostomi</taxon>
        <taxon>Archelosauria</taxon>
        <taxon>Archosauria</taxon>
        <taxon>Dinosauria</taxon>
        <taxon>Saurischia</taxon>
        <taxon>Theropoda</taxon>
        <taxon>Coelurosauria</taxon>
        <taxon>Aves</taxon>
        <taxon>Neognathae</taxon>
        <taxon>Neoaves</taxon>
        <taxon>Telluraves</taxon>
        <taxon>Australaves</taxon>
        <taxon>Passeriformes</taxon>
        <taxon>Thamnophilidae</taxon>
        <taxon>Willisornis</taxon>
    </lineage>
</organism>
<reference evidence="1" key="1">
    <citation type="submission" date="2019-10" db="EMBL/GenBank/DDBJ databases">
        <authorList>
            <person name="Soares A.E.R."/>
            <person name="Aleixo A."/>
            <person name="Schneider P."/>
            <person name="Miyaki C.Y."/>
            <person name="Schneider M.P."/>
            <person name="Mello C."/>
            <person name="Vasconcelos A.T.R."/>
        </authorList>
    </citation>
    <scope>NUCLEOTIDE SEQUENCE</scope>
    <source>
        <tissue evidence="1">Muscle</tissue>
    </source>
</reference>
<protein>
    <submittedName>
        <fullName evidence="1">Rna-directed dna polymerase from mobile element jockey-like</fullName>
    </submittedName>
</protein>
<keyword evidence="2" id="KW-1185">Reference proteome</keyword>
<name>A0ABQ9DR63_9PASS</name>
<comment type="caution">
    <text evidence="1">The sequence shown here is derived from an EMBL/GenBank/DDBJ whole genome shotgun (WGS) entry which is preliminary data.</text>
</comment>
<gene>
    <name evidence="1" type="ORF">WISP_26085</name>
</gene>
<dbReference type="Proteomes" id="UP001145742">
    <property type="component" value="Unassembled WGS sequence"/>
</dbReference>
<proteinExistence type="predicted"/>
<sequence>MECQSPDAMSIHVDDKKVIGGISTEGKSSLTNMIAFYNETTTWMNEWRTVDIAYFNFSMALSTVSHNILIGKLRKHGLDEWTVNWLKNCLNGRSQRVVISSTRAGDLDSVTLVGPFQLVTFCEWLILKVISKQVDDKKVFRNSQHGFTKEESSFTNLVAIYNWATV</sequence>
<dbReference type="EMBL" id="WHWB01032597">
    <property type="protein sequence ID" value="KAJ7424918.1"/>
    <property type="molecule type" value="Genomic_DNA"/>
</dbReference>
<evidence type="ECO:0000313" key="2">
    <source>
        <dbReference type="Proteomes" id="UP001145742"/>
    </source>
</evidence>
<accession>A0ABQ9DR63</accession>